<evidence type="ECO:0000256" key="1">
    <source>
        <dbReference type="SAM" id="MobiDB-lite"/>
    </source>
</evidence>
<reference evidence="2 3" key="1">
    <citation type="submission" date="2021-03" db="EMBL/GenBank/DDBJ databases">
        <authorList>
            <person name="King G.J."/>
            <person name="Bancroft I."/>
            <person name="Baten A."/>
            <person name="Bloomfield J."/>
            <person name="Borpatragohain P."/>
            <person name="He Z."/>
            <person name="Irish N."/>
            <person name="Irwin J."/>
            <person name="Liu K."/>
            <person name="Mauleon R.P."/>
            <person name="Moore J."/>
            <person name="Morris R."/>
            <person name="Ostergaard L."/>
            <person name="Wang B."/>
            <person name="Wells R."/>
        </authorList>
    </citation>
    <scope>NUCLEOTIDE SEQUENCE [LARGE SCALE GENOMIC DNA]</scope>
    <source>
        <strain evidence="2">R-o-18</strain>
        <tissue evidence="2">Leaf</tissue>
    </source>
</reference>
<dbReference type="Proteomes" id="UP000823674">
    <property type="component" value="Chromosome A10"/>
</dbReference>
<name>A0ABQ7KQ12_BRACM</name>
<feature type="compositionally biased region" description="Polar residues" evidence="1">
    <location>
        <begin position="28"/>
        <end position="38"/>
    </location>
</feature>
<organism evidence="2 3">
    <name type="scientific">Brassica rapa subsp. trilocularis</name>
    <dbReference type="NCBI Taxonomy" id="1813537"/>
    <lineage>
        <taxon>Eukaryota</taxon>
        <taxon>Viridiplantae</taxon>
        <taxon>Streptophyta</taxon>
        <taxon>Embryophyta</taxon>
        <taxon>Tracheophyta</taxon>
        <taxon>Spermatophyta</taxon>
        <taxon>Magnoliopsida</taxon>
        <taxon>eudicotyledons</taxon>
        <taxon>Gunneridae</taxon>
        <taxon>Pentapetalae</taxon>
        <taxon>rosids</taxon>
        <taxon>malvids</taxon>
        <taxon>Brassicales</taxon>
        <taxon>Brassicaceae</taxon>
        <taxon>Brassiceae</taxon>
        <taxon>Brassica</taxon>
    </lineage>
</organism>
<protein>
    <submittedName>
        <fullName evidence="2">Uncharacterized protein</fullName>
    </submittedName>
</protein>
<feature type="region of interest" description="Disordered" evidence="1">
    <location>
        <begin position="28"/>
        <end position="131"/>
    </location>
</feature>
<sequence>MLPCHQALFTALHVRRSTCSSSYTHLSKGNHVGKQTNLENRHLRGKSAVKRAPPDKTYKPYKSQLLTCDSPRDPPRHGSKNDIGRGRREAPPNRHWTPTTPSVSSDAKAGVDGSRPDCPTKLAVGRNDSTQKRDLEKLGEKEGRVVCAATQRPLLILNTQSLTLRHYLSTLLTKKWMLSTVKNFNEGEELA</sequence>
<feature type="compositionally biased region" description="Basic and acidic residues" evidence="1">
    <location>
        <begin position="70"/>
        <end position="92"/>
    </location>
</feature>
<comment type="caution">
    <text evidence="2">The sequence shown here is derived from an EMBL/GenBank/DDBJ whole genome shotgun (WGS) entry which is preliminary data.</text>
</comment>
<evidence type="ECO:0000313" key="3">
    <source>
        <dbReference type="Proteomes" id="UP000823674"/>
    </source>
</evidence>
<dbReference type="EMBL" id="JADBGQ010000010">
    <property type="protein sequence ID" value="KAG5376047.1"/>
    <property type="molecule type" value="Genomic_DNA"/>
</dbReference>
<gene>
    <name evidence="2" type="primary">A10g505230.1_BraROA</name>
    <name evidence="2" type="ORF">IGI04_040643</name>
</gene>
<proteinExistence type="predicted"/>
<evidence type="ECO:0000313" key="2">
    <source>
        <dbReference type="EMBL" id="KAG5376047.1"/>
    </source>
</evidence>
<feature type="compositionally biased region" description="Polar residues" evidence="1">
    <location>
        <begin position="96"/>
        <end position="105"/>
    </location>
</feature>
<accession>A0ABQ7KQ12</accession>
<keyword evidence="3" id="KW-1185">Reference proteome</keyword>